<dbReference type="EMBL" id="FXUI01000003">
    <property type="protein sequence ID" value="SMP61933.1"/>
    <property type="molecule type" value="Genomic_DNA"/>
</dbReference>
<dbReference type="PANTHER" id="PTHR37946">
    <property type="entry name" value="SLL1969 PROTEIN"/>
    <property type="match status" value="1"/>
</dbReference>
<dbReference type="SUPFAM" id="SSF53474">
    <property type="entry name" value="alpha/beta-Hydrolases"/>
    <property type="match status" value="1"/>
</dbReference>
<dbReference type="GO" id="GO:0016787">
    <property type="term" value="F:hydrolase activity"/>
    <property type="evidence" value="ECO:0007669"/>
    <property type="project" value="UniProtKB-KW"/>
</dbReference>
<feature type="domain" description="AB hydrolase-1" evidence="1">
    <location>
        <begin position="67"/>
        <end position="169"/>
    </location>
</feature>
<evidence type="ECO:0000313" key="3">
    <source>
        <dbReference type="Proteomes" id="UP001157910"/>
    </source>
</evidence>
<dbReference type="Proteomes" id="UP001157910">
    <property type="component" value="Unassembled WGS sequence"/>
</dbReference>
<gene>
    <name evidence="2" type="ORF">SAMN06296065_103360</name>
</gene>
<keyword evidence="3" id="KW-1185">Reference proteome</keyword>
<dbReference type="Gene3D" id="3.40.50.1820">
    <property type="entry name" value="alpha/beta hydrolase"/>
    <property type="match status" value="1"/>
</dbReference>
<dbReference type="InterPro" id="IPR029058">
    <property type="entry name" value="AB_hydrolase_fold"/>
</dbReference>
<evidence type="ECO:0000313" key="2">
    <source>
        <dbReference type="EMBL" id="SMP61933.1"/>
    </source>
</evidence>
<comment type="caution">
    <text evidence="2">The sequence shown here is derived from an EMBL/GenBank/DDBJ whole genome shotgun (WGS) entry which is preliminary data.</text>
</comment>
<reference evidence="2 3" key="1">
    <citation type="submission" date="2017-05" db="EMBL/GenBank/DDBJ databases">
        <authorList>
            <person name="Varghese N."/>
            <person name="Submissions S."/>
        </authorList>
    </citation>
    <scope>NUCLEOTIDE SEQUENCE [LARGE SCALE GENOMIC DNA]</scope>
    <source>
        <strain evidence="2 3">SM16</strain>
    </source>
</reference>
<dbReference type="InterPro" id="IPR000073">
    <property type="entry name" value="AB_hydrolase_1"/>
</dbReference>
<evidence type="ECO:0000259" key="1">
    <source>
        <dbReference type="Pfam" id="PF00561"/>
    </source>
</evidence>
<sequence length="253" mass="27729">MERLNAQVPPAGESLRDAIARRIAFVREQHPQGVRAPSKRLLLGELRSLYRGGYRGQAVTAAARPMPVMLLPGFCTHPLRMKPMADALRAAGHRVYDWGLGFNMGPSARRFSLLLDRVARIASENAEPVALVGWSLGGVFAREVARQQPEFVAKVITMGSPFSGDRHANNAWRAYQIITGHTVDTPPVECHASKPPVPTVALWSPRDGIVDPRAAAGWPQERDRAVAVRCTHLDFAGAPQVVAEVLRQLDVEE</sequence>
<dbReference type="RefSeq" id="WP_283405742.1">
    <property type="nucleotide sequence ID" value="NZ_FXUI01000003.1"/>
</dbReference>
<organism evidence="2 3">
    <name type="scientific">Novosphingobium panipatense</name>
    <dbReference type="NCBI Taxonomy" id="428991"/>
    <lineage>
        <taxon>Bacteria</taxon>
        <taxon>Pseudomonadati</taxon>
        <taxon>Pseudomonadota</taxon>
        <taxon>Alphaproteobacteria</taxon>
        <taxon>Sphingomonadales</taxon>
        <taxon>Sphingomonadaceae</taxon>
        <taxon>Novosphingobium</taxon>
    </lineage>
</organism>
<protein>
    <submittedName>
        <fullName evidence="2">Alpha/beta hydrolase family protein</fullName>
    </submittedName>
</protein>
<keyword evidence="2" id="KW-0378">Hydrolase</keyword>
<proteinExistence type="predicted"/>
<dbReference type="PANTHER" id="PTHR37946:SF1">
    <property type="entry name" value="SLL1969 PROTEIN"/>
    <property type="match status" value="1"/>
</dbReference>
<dbReference type="Pfam" id="PF00561">
    <property type="entry name" value="Abhydrolase_1"/>
    <property type="match status" value="1"/>
</dbReference>
<name>A0ABY1Q7A7_9SPHN</name>
<accession>A0ABY1Q7A7</accession>